<dbReference type="EMBL" id="JAGFNK010000073">
    <property type="protein sequence ID" value="KAI9509019.1"/>
    <property type="molecule type" value="Genomic_DNA"/>
</dbReference>
<keyword evidence="2" id="KW-1185">Reference proteome</keyword>
<evidence type="ECO:0000313" key="2">
    <source>
        <dbReference type="Proteomes" id="UP001207468"/>
    </source>
</evidence>
<protein>
    <submittedName>
        <fullName evidence="1">DUF221-domain-containing protein</fullName>
    </submittedName>
</protein>
<name>A0ACC0UD81_9AGAM</name>
<accession>A0ACC0UD81</accession>
<evidence type="ECO:0000313" key="1">
    <source>
        <dbReference type="EMBL" id="KAI9509019.1"/>
    </source>
</evidence>
<organism evidence="1 2">
    <name type="scientific">Russula earlei</name>
    <dbReference type="NCBI Taxonomy" id="71964"/>
    <lineage>
        <taxon>Eukaryota</taxon>
        <taxon>Fungi</taxon>
        <taxon>Dikarya</taxon>
        <taxon>Basidiomycota</taxon>
        <taxon>Agaricomycotina</taxon>
        <taxon>Agaricomycetes</taxon>
        <taxon>Russulales</taxon>
        <taxon>Russulaceae</taxon>
        <taxon>Russula</taxon>
    </lineage>
</organism>
<reference evidence="1" key="1">
    <citation type="submission" date="2021-03" db="EMBL/GenBank/DDBJ databases">
        <title>Evolutionary priming and transition to the ectomycorrhizal habit in an iconic lineage of mushroom-forming fungi: is preadaptation a requirement?</title>
        <authorList>
            <consortium name="DOE Joint Genome Institute"/>
            <person name="Looney B.P."/>
            <person name="Miyauchi S."/>
            <person name="Morin E."/>
            <person name="Drula E."/>
            <person name="Courty P.E."/>
            <person name="Chicoki N."/>
            <person name="Fauchery L."/>
            <person name="Kohler A."/>
            <person name="Kuo A."/>
            <person name="LaButti K."/>
            <person name="Pangilinan J."/>
            <person name="Lipzen A."/>
            <person name="Riley R."/>
            <person name="Andreopoulos W."/>
            <person name="He G."/>
            <person name="Johnson J."/>
            <person name="Barry K.W."/>
            <person name="Grigoriev I.V."/>
            <person name="Nagy L."/>
            <person name="Hibbett D."/>
            <person name="Henrissat B."/>
            <person name="Matheny P.B."/>
            <person name="Labbe J."/>
            <person name="Martin A.F."/>
        </authorList>
    </citation>
    <scope>NUCLEOTIDE SEQUENCE</scope>
    <source>
        <strain evidence="1">BPL698</strain>
    </source>
</reference>
<proteinExistence type="predicted"/>
<comment type="caution">
    <text evidence="1">The sequence shown here is derived from an EMBL/GenBank/DDBJ whole genome shotgun (WGS) entry which is preliminary data.</text>
</comment>
<gene>
    <name evidence="1" type="ORF">F5148DRAFT_1190642</name>
</gene>
<sequence length="969" mass="106903">MSNLNGAATASTKTFLTALVLNGIIAGAEISAFTLVRRYFRLIYEPRSLSVFEAKRQQPLSPHLLGWLISVFNADYRQIKNINGLDCYFFVRYLRMVLRILAPIWLLSWIVLLPLTSVNTDIPGHSGLDKFIFGNISSIQQARYAGHLALTWIFTIWIWWNIKHEMTHYVRVRQHYLVSRAHSSTAQARTVLVTGIPSRYLSESALTRLFGYLPGGVQKVWINRDLGDMPDLYNRRLKACSMLESAETSLLSKAIQRNGKKQKKTTKANNRKDGVSPESDPEVAQEALDGLVPREERPSLRLPPFAWLPFSIPLLGKKVDTIEWAREQVHELNVQLGQRREILARDIARTTAAEAQTTQRTHHIGAGKLNFAIPSVPVTIPLVKARPAVNFSDQTYPPANGAFILFNHQIAAHMAAQMLTHHEPYSMSGALKFIEVAPEDVIWDNLVINPYERRVRLALSWAATLGLIILWAVPVAFVGAISNIHSLCTTYHWLAWVCKAPGVIISFVQGFLPTVLLAVLFLLVPIVLRILARLEGIPQKTGVELSLMDRFFLFQVINGFLVVTLSSGIIASLPGLVNNPTSVPTLLAQNLPKSSTFFLTFVLLQGLAGTAGGFLQIASLILYYVKIVLMGSTPRSVYAIKYSPRTSEWGTLFPTMTQLVVITLGYSIISPIINGLAFAAFFLFYLLYKYLFTWVNDQPRSSDTGGLFFPKAIQHLFVGLYVQQLCLCALFFLAQDSHNKPSAIPEGALMVVLIVFTAFFQNTILNSYGPLIKFLPLSLADRSYSGVGAEPEVSTMVETAPTVPPSSGDIKAADYAAASASDPYQSSGGGPLPPDDGYGGPRERSPSPSFTNESRATSPSPSARPVEKEGPIDFSHPAAVEEQRIIWLPRDRLGLVHEIEQDLDSRDILYSMEGAEMDSKGQVNVTMAPPEEVQRVSMEGRSLPAPDDGEGGDIRLASAAGKSSQGSNV</sequence>
<dbReference type="Proteomes" id="UP001207468">
    <property type="component" value="Unassembled WGS sequence"/>
</dbReference>